<dbReference type="InterPro" id="IPR036286">
    <property type="entry name" value="LexA/Signal_pep-like_sf"/>
</dbReference>
<name>A0A2I1I5M4_9ACTO</name>
<dbReference type="Proteomes" id="UP000234545">
    <property type="component" value="Unassembled WGS sequence"/>
</dbReference>
<organism evidence="3 4">
    <name type="scientific">Schaalia turicensis</name>
    <dbReference type="NCBI Taxonomy" id="131111"/>
    <lineage>
        <taxon>Bacteria</taxon>
        <taxon>Bacillati</taxon>
        <taxon>Actinomycetota</taxon>
        <taxon>Actinomycetes</taxon>
        <taxon>Actinomycetales</taxon>
        <taxon>Actinomycetaceae</taxon>
        <taxon>Schaalia</taxon>
    </lineage>
</organism>
<proteinExistence type="predicted"/>
<evidence type="ECO:0000313" key="4">
    <source>
        <dbReference type="Proteomes" id="UP000234545"/>
    </source>
</evidence>
<keyword evidence="1" id="KW-0812">Transmembrane</keyword>
<gene>
    <name evidence="3" type="ORF">CYJ25_04215</name>
</gene>
<evidence type="ECO:0000259" key="2">
    <source>
        <dbReference type="Pfam" id="PF10502"/>
    </source>
</evidence>
<dbReference type="OrthoDB" id="3268189at2"/>
<dbReference type="GO" id="GO:0006465">
    <property type="term" value="P:signal peptide processing"/>
    <property type="evidence" value="ECO:0007669"/>
    <property type="project" value="InterPro"/>
</dbReference>
<dbReference type="InterPro" id="IPR019533">
    <property type="entry name" value="Peptidase_S26"/>
</dbReference>
<dbReference type="RefSeq" id="WP_101627953.1">
    <property type="nucleotide sequence ID" value="NZ_PKKJ01000003.1"/>
</dbReference>
<dbReference type="SUPFAM" id="SSF51306">
    <property type="entry name" value="LexA/Signal peptidase"/>
    <property type="match status" value="1"/>
</dbReference>
<sequence length="168" mass="17893">MPDRTWDSLARVTRVCLRVAEVALVLSALAIILSTFFVTVLQVRGTGNGFEKDDVLVAAHHVDFTRGDTVAFFHGNRILVRSAIAISGDEVDVLDNGHLAVNGVESPAALTPEDLARSEVSFPSTVPEGGVLVVIGQGDTSALHQVVGEDFVGRVVLQVWPVGRLGRV</sequence>
<accession>A0A2I1I5M4</accession>
<keyword evidence="1" id="KW-1133">Transmembrane helix</keyword>
<evidence type="ECO:0000256" key="1">
    <source>
        <dbReference type="SAM" id="Phobius"/>
    </source>
</evidence>
<feature type="transmembrane region" description="Helical" evidence="1">
    <location>
        <begin position="20"/>
        <end position="41"/>
    </location>
</feature>
<comment type="caution">
    <text evidence="3">The sequence shown here is derived from an EMBL/GenBank/DDBJ whole genome shotgun (WGS) entry which is preliminary data.</text>
</comment>
<dbReference type="Pfam" id="PF10502">
    <property type="entry name" value="Peptidase_S26"/>
    <property type="match status" value="1"/>
</dbReference>
<feature type="domain" description="Peptidase S26" evidence="2">
    <location>
        <begin position="18"/>
        <end position="133"/>
    </location>
</feature>
<dbReference type="GO" id="GO:0004252">
    <property type="term" value="F:serine-type endopeptidase activity"/>
    <property type="evidence" value="ECO:0007669"/>
    <property type="project" value="InterPro"/>
</dbReference>
<reference evidence="3 4" key="1">
    <citation type="submission" date="2017-12" db="EMBL/GenBank/DDBJ databases">
        <title>Phylogenetic diversity of female urinary microbiome.</title>
        <authorList>
            <person name="Thomas-White K."/>
            <person name="Wolfe A.J."/>
        </authorList>
    </citation>
    <scope>NUCLEOTIDE SEQUENCE [LARGE SCALE GENOMIC DNA]</scope>
    <source>
        <strain evidence="3 4">UMB0250</strain>
    </source>
</reference>
<dbReference type="EMBL" id="PKKJ01000003">
    <property type="protein sequence ID" value="PKY66438.1"/>
    <property type="molecule type" value="Genomic_DNA"/>
</dbReference>
<protein>
    <recommendedName>
        <fullName evidence="2">Peptidase S26 domain-containing protein</fullName>
    </recommendedName>
</protein>
<dbReference type="Gene3D" id="2.10.109.10">
    <property type="entry name" value="Umud Fragment, subunit A"/>
    <property type="match status" value="1"/>
</dbReference>
<evidence type="ECO:0000313" key="3">
    <source>
        <dbReference type="EMBL" id="PKY66438.1"/>
    </source>
</evidence>
<dbReference type="AlphaFoldDB" id="A0A2I1I5M4"/>
<keyword evidence="1" id="KW-0472">Membrane</keyword>